<evidence type="ECO:0000256" key="5">
    <source>
        <dbReference type="ARBA" id="ARBA00023014"/>
    </source>
</evidence>
<dbReference type="EMBL" id="FWFO01000001">
    <property type="protein sequence ID" value="SLN14821.1"/>
    <property type="molecule type" value="Genomic_DNA"/>
</dbReference>
<dbReference type="OrthoDB" id="9792276at2"/>
<evidence type="ECO:0000313" key="8">
    <source>
        <dbReference type="Proteomes" id="UP000193077"/>
    </source>
</evidence>
<evidence type="ECO:0000256" key="3">
    <source>
        <dbReference type="ARBA" id="ARBA00022723"/>
    </source>
</evidence>
<dbReference type="CDD" id="cd01335">
    <property type="entry name" value="Radical_SAM"/>
    <property type="match status" value="1"/>
</dbReference>
<gene>
    <name evidence="7" type="primary">moaA_1</name>
    <name evidence="7" type="ORF">TRL7639_00230</name>
</gene>
<dbReference type="InterPro" id="IPR050377">
    <property type="entry name" value="Radical_SAM_PqqE_MftC-like"/>
</dbReference>
<dbReference type="PANTHER" id="PTHR11228">
    <property type="entry name" value="RADICAL SAM DOMAIN PROTEIN"/>
    <property type="match status" value="1"/>
</dbReference>
<dbReference type="GO" id="GO:0051536">
    <property type="term" value="F:iron-sulfur cluster binding"/>
    <property type="evidence" value="ECO:0007669"/>
    <property type="project" value="UniProtKB-KW"/>
</dbReference>
<dbReference type="Proteomes" id="UP000193077">
    <property type="component" value="Unassembled WGS sequence"/>
</dbReference>
<organism evidence="7 8">
    <name type="scientific">Falsiruegeria litorea R37</name>
    <dbReference type="NCBI Taxonomy" id="1200284"/>
    <lineage>
        <taxon>Bacteria</taxon>
        <taxon>Pseudomonadati</taxon>
        <taxon>Pseudomonadota</taxon>
        <taxon>Alphaproteobacteria</taxon>
        <taxon>Rhodobacterales</taxon>
        <taxon>Roseobacteraceae</taxon>
        <taxon>Falsiruegeria</taxon>
    </lineage>
</organism>
<dbReference type="AlphaFoldDB" id="A0A1Y5RDF4"/>
<reference evidence="7 8" key="1">
    <citation type="submission" date="2017-03" db="EMBL/GenBank/DDBJ databases">
        <authorList>
            <person name="Afonso C.L."/>
            <person name="Miller P.J."/>
            <person name="Scott M.A."/>
            <person name="Spackman E."/>
            <person name="Goraichik I."/>
            <person name="Dimitrov K.M."/>
            <person name="Suarez D.L."/>
            <person name="Swayne D.E."/>
        </authorList>
    </citation>
    <scope>NUCLEOTIDE SEQUENCE [LARGE SCALE GENOMIC DNA]</scope>
    <source>
        <strain evidence="7 8">CECT 7639</strain>
    </source>
</reference>
<evidence type="ECO:0000256" key="2">
    <source>
        <dbReference type="ARBA" id="ARBA00022691"/>
    </source>
</evidence>
<dbReference type="SUPFAM" id="SSF102114">
    <property type="entry name" value="Radical SAM enzymes"/>
    <property type="match status" value="1"/>
</dbReference>
<dbReference type="Gene3D" id="3.20.20.70">
    <property type="entry name" value="Aldolase class I"/>
    <property type="match status" value="1"/>
</dbReference>
<keyword evidence="2" id="KW-0949">S-adenosyl-L-methionine</keyword>
<evidence type="ECO:0000313" key="7">
    <source>
        <dbReference type="EMBL" id="SLN14821.1"/>
    </source>
</evidence>
<comment type="cofactor">
    <cofactor evidence="1">
        <name>[4Fe-4S] cluster</name>
        <dbReference type="ChEBI" id="CHEBI:49883"/>
    </cofactor>
</comment>
<keyword evidence="7" id="KW-0456">Lyase</keyword>
<name>A0A1Y5RDF4_9RHOB</name>
<evidence type="ECO:0000256" key="1">
    <source>
        <dbReference type="ARBA" id="ARBA00001966"/>
    </source>
</evidence>
<keyword evidence="4" id="KW-0408">Iron</keyword>
<sequence length="461" mass="51015">MKDIAQPPSLPQPAGRIFAGADRRAPLREGLIACGEYGPTQTAGRFYPVACVALEVTQRCNLDCTLCYLSDQAEVTFDPPLRVLFARLATIHSHYGPGVSVQLTGGDPTLRRMEDLEALCREIRRLGMRSCLMTNGIRATRDVLRRLAQAGLNDVAFHVDMTQERSGYPDEAALNAIRLDYIARAQGLGLRILFNTTVFGGNFTELPMLARFFRDQDHVAFVSFQMQADTGRGVLRARPDAITQSSVMQAIEAGYGCDMDFDAAQVGHSQCNRYASVLRRPGFAMSLLRDRPLVRYIMAVLEAQNRSSDGHLDIADSLQRLALRHPVLAVRAALGLTRAYLRAAFANEWRRPSRQTVFVHNFMAADELDADRCASCVFMVATAHGPLSMCVHNAQRDAHLASVDRVETDQGPRWWNGAVPSLSNTDDLPNVVAHPGALAFKRLKGRLRAQAQQARRSVERP</sequence>
<feature type="domain" description="Radical SAM core" evidence="6">
    <location>
        <begin position="46"/>
        <end position="258"/>
    </location>
</feature>
<dbReference type="Pfam" id="PF04055">
    <property type="entry name" value="Radical_SAM"/>
    <property type="match status" value="1"/>
</dbReference>
<accession>A0A1Y5RDF4</accession>
<evidence type="ECO:0000259" key="6">
    <source>
        <dbReference type="PROSITE" id="PS51918"/>
    </source>
</evidence>
<proteinExistence type="predicted"/>
<dbReference type="SFLD" id="SFLDS00029">
    <property type="entry name" value="Radical_SAM"/>
    <property type="match status" value="1"/>
</dbReference>
<protein>
    <submittedName>
        <fullName evidence="7">Cyclic pyranopterin monophosphate synthase</fullName>
        <ecNumber evidence="7">4.1.99.22</ecNumber>
    </submittedName>
</protein>
<dbReference type="PANTHER" id="PTHR11228:SF7">
    <property type="entry name" value="PQQA PEPTIDE CYCLASE"/>
    <property type="match status" value="1"/>
</dbReference>
<dbReference type="InterPro" id="IPR013785">
    <property type="entry name" value="Aldolase_TIM"/>
</dbReference>
<dbReference type="GO" id="GO:0046872">
    <property type="term" value="F:metal ion binding"/>
    <property type="evidence" value="ECO:0007669"/>
    <property type="project" value="UniProtKB-KW"/>
</dbReference>
<evidence type="ECO:0000256" key="4">
    <source>
        <dbReference type="ARBA" id="ARBA00023004"/>
    </source>
</evidence>
<dbReference type="InterPro" id="IPR058240">
    <property type="entry name" value="rSAM_sf"/>
</dbReference>
<dbReference type="GO" id="GO:0061798">
    <property type="term" value="F:GTP 3',8'-cyclase activity"/>
    <property type="evidence" value="ECO:0007669"/>
    <property type="project" value="UniProtKB-EC"/>
</dbReference>
<dbReference type="PROSITE" id="PS51918">
    <property type="entry name" value="RADICAL_SAM"/>
    <property type="match status" value="1"/>
</dbReference>
<dbReference type="InterPro" id="IPR007197">
    <property type="entry name" value="rSAM"/>
</dbReference>
<dbReference type="EC" id="4.1.99.22" evidence="7"/>
<keyword evidence="8" id="KW-1185">Reference proteome</keyword>
<dbReference type="SFLD" id="SFLDG01067">
    <property type="entry name" value="SPASM/twitch_domain_containing"/>
    <property type="match status" value="1"/>
</dbReference>
<keyword evidence="5" id="KW-0411">Iron-sulfur</keyword>
<keyword evidence="3" id="KW-0479">Metal-binding</keyword>